<proteinExistence type="predicted"/>
<evidence type="ECO:0000313" key="2">
    <source>
        <dbReference type="Proteomes" id="UP000469545"/>
    </source>
</evidence>
<reference evidence="1 2" key="1">
    <citation type="submission" date="2020-01" db="EMBL/GenBank/DDBJ databases">
        <title>Insect and environment-associated Actinomycetes.</title>
        <authorList>
            <person name="Currrie C."/>
            <person name="Chevrette M."/>
            <person name="Carlson C."/>
            <person name="Stubbendieck R."/>
            <person name="Wendt-Pienkowski E."/>
        </authorList>
    </citation>
    <scope>NUCLEOTIDE SEQUENCE [LARGE SCALE GENOMIC DNA]</scope>
    <source>
        <strain evidence="1 2">SID14172</strain>
    </source>
</reference>
<evidence type="ECO:0000313" key="1">
    <source>
        <dbReference type="EMBL" id="NEB22306.1"/>
    </source>
</evidence>
<dbReference type="Proteomes" id="UP000469545">
    <property type="component" value="Unassembled WGS sequence"/>
</dbReference>
<protein>
    <recommendedName>
        <fullName evidence="3">Extensin</fullName>
    </recommendedName>
</protein>
<gene>
    <name evidence="1" type="ORF">G3I46_38390</name>
</gene>
<dbReference type="AlphaFoldDB" id="A0A6N9V092"/>
<comment type="caution">
    <text evidence="1">The sequence shown here is derived from an EMBL/GenBank/DDBJ whole genome shotgun (WGS) entry which is preliminary data.</text>
</comment>
<evidence type="ECO:0008006" key="3">
    <source>
        <dbReference type="Google" id="ProtNLM"/>
    </source>
</evidence>
<name>A0A6N9V092_9ACTN</name>
<keyword evidence="2" id="KW-1185">Reference proteome</keyword>
<dbReference type="EMBL" id="JAAGMB010000920">
    <property type="protein sequence ID" value="NEB22306.1"/>
    <property type="molecule type" value="Genomic_DNA"/>
</dbReference>
<accession>A0A6N9V092</accession>
<feature type="non-terminal residue" evidence="1">
    <location>
        <position position="92"/>
    </location>
</feature>
<organism evidence="1 2">
    <name type="scientific">Streptomyces coelicoflavus</name>
    <dbReference type="NCBI Taxonomy" id="285562"/>
    <lineage>
        <taxon>Bacteria</taxon>
        <taxon>Bacillati</taxon>
        <taxon>Actinomycetota</taxon>
        <taxon>Actinomycetes</taxon>
        <taxon>Kitasatosporales</taxon>
        <taxon>Streptomycetaceae</taxon>
        <taxon>Streptomyces</taxon>
    </lineage>
</organism>
<sequence>MADEQDEWLDRETAELLLRGESLEDLESTGPATRDRAGRLVAVLGALSAPPAPGDGELPGEAAALAAFRKVRAERADASATVSAALGHGAAP</sequence>